<protein>
    <recommendedName>
        <fullName evidence="3">Sigma-70 family RNA polymerase sigma factor</fullName>
    </recommendedName>
</protein>
<dbReference type="GO" id="GO:0006352">
    <property type="term" value="P:DNA-templated transcription initiation"/>
    <property type="evidence" value="ECO:0007669"/>
    <property type="project" value="InterPro"/>
</dbReference>
<dbReference type="NCBIfam" id="TIGR02937">
    <property type="entry name" value="sigma70-ECF"/>
    <property type="match status" value="1"/>
</dbReference>
<evidence type="ECO:0000313" key="1">
    <source>
        <dbReference type="EMBL" id="KKI51032.1"/>
    </source>
</evidence>
<name>A0A0M2NKS2_9FIRM</name>
<evidence type="ECO:0000313" key="2">
    <source>
        <dbReference type="Proteomes" id="UP000034076"/>
    </source>
</evidence>
<reference evidence="1 2" key="1">
    <citation type="submission" date="2015-04" db="EMBL/GenBank/DDBJ databases">
        <title>Draft genome sequence of bacteremic isolate Catabacter hongkongensis type strain HKU16T.</title>
        <authorList>
            <person name="Lau S.K."/>
            <person name="Teng J.L."/>
            <person name="Huang Y."/>
            <person name="Curreem S.O."/>
            <person name="Tsui S.K."/>
            <person name="Woo P.C."/>
        </authorList>
    </citation>
    <scope>NUCLEOTIDE SEQUENCE [LARGE SCALE GENOMIC DNA]</scope>
    <source>
        <strain evidence="1 2">HKU16</strain>
    </source>
</reference>
<organism evidence="1 2">
    <name type="scientific">Christensenella hongkongensis</name>
    <dbReference type="NCBI Taxonomy" id="270498"/>
    <lineage>
        <taxon>Bacteria</taxon>
        <taxon>Bacillati</taxon>
        <taxon>Bacillota</taxon>
        <taxon>Clostridia</taxon>
        <taxon>Christensenellales</taxon>
        <taxon>Christensenellaceae</taxon>
        <taxon>Christensenella</taxon>
    </lineage>
</organism>
<proteinExistence type="predicted"/>
<dbReference type="GO" id="GO:0003700">
    <property type="term" value="F:DNA-binding transcription factor activity"/>
    <property type="evidence" value="ECO:0007669"/>
    <property type="project" value="InterPro"/>
</dbReference>
<keyword evidence="2" id="KW-1185">Reference proteome</keyword>
<comment type="caution">
    <text evidence="1">The sequence shown here is derived from an EMBL/GenBank/DDBJ whole genome shotgun (WGS) entry which is preliminary data.</text>
</comment>
<accession>A0A0M2NKS2</accession>
<dbReference type="SUPFAM" id="SSF88946">
    <property type="entry name" value="Sigma2 domain of RNA polymerase sigma factors"/>
    <property type="match status" value="1"/>
</dbReference>
<dbReference type="RefSeq" id="WP_046443294.1">
    <property type="nucleotide sequence ID" value="NZ_CAUERS010000152.1"/>
</dbReference>
<dbReference type="EMBL" id="LAYJ01000088">
    <property type="protein sequence ID" value="KKI51032.1"/>
    <property type="molecule type" value="Genomic_DNA"/>
</dbReference>
<dbReference type="OrthoDB" id="9782703at2"/>
<dbReference type="InterPro" id="IPR013325">
    <property type="entry name" value="RNA_pol_sigma_r2"/>
</dbReference>
<dbReference type="InterPro" id="IPR014284">
    <property type="entry name" value="RNA_pol_sigma-70_dom"/>
</dbReference>
<dbReference type="Proteomes" id="UP000034076">
    <property type="component" value="Unassembled WGS sequence"/>
</dbReference>
<dbReference type="STRING" id="270498.CHK_1419"/>
<gene>
    <name evidence="1" type="ORF">CHK_1419</name>
</gene>
<dbReference type="AlphaFoldDB" id="A0A0M2NKS2"/>
<dbReference type="Gene3D" id="1.10.1740.10">
    <property type="match status" value="1"/>
</dbReference>
<sequence>MNRAVILFQVFYKYYGFYFRIIFRIVGNKEDTEDILYFKFSKVLYEKNYPTNEDDLKPWLVTVFKNEAVSFIKKRQKDKDREEMYYLVHPPERNFEDDLFFRLTVEELIKEMPLDLRKSFQEHFLDGVPIRVVCRKNGVSRDRMRYWMKKLRKIIKNL</sequence>
<evidence type="ECO:0008006" key="3">
    <source>
        <dbReference type="Google" id="ProtNLM"/>
    </source>
</evidence>